<dbReference type="AlphaFoldDB" id="A0A8H4BS81"/>
<evidence type="ECO:0000313" key="2">
    <source>
        <dbReference type="EMBL" id="KAF1806467.1"/>
    </source>
</evidence>
<evidence type="ECO:0000256" key="1">
    <source>
        <dbReference type="SAM" id="Phobius"/>
    </source>
</evidence>
<reference evidence="2 3" key="1">
    <citation type="submission" date="2019-09" db="EMBL/GenBank/DDBJ databases">
        <authorList>
            <consortium name="DOE Joint Genome Institute"/>
            <person name="Mondo S.J."/>
            <person name="Navarro-Mendoza M.I."/>
            <person name="Perez-Arques C."/>
            <person name="Panchal S."/>
            <person name="Nicolas F.E."/>
            <person name="Ganguly P."/>
            <person name="Pangilinan J."/>
            <person name="Grigoriev I."/>
            <person name="Heitman J."/>
            <person name="Sanya K."/>
            <person name="Garre V."/>
        </authorList>
    </citation>
    <scope>NUCLEOTIDE SEQUENCE [LARGE SCALE GENOMIC DNA]</scope>
    <source>
        <strain evidence="2 3">MU402</strain>
    </source>
</reference>
<keyword evidence="1" id="KW-0812">Transmembrane</keyword>
<organism evidence="2 3">
    <name type="scientific">Mucor circinelloides f. lusitanicus</name>
    <name type="common">Mucor racemosus var. lusitanicus</name>
    <dbReference type="NCBI Taxonomy" id="29924"/>
    <lineage>
        <taxon>Eukaryota</taxon>
        <taxon>Fungi</taxon>
        <taxon>Fungi incertae sedis</taxon>
        <taxon>Mucoromycota</taxon>
        <taxon>Mucoromycotina</taxon>
        <taxon>Mucoromycetes</taxon>
        <taxon>Mucorales</taxon>
        <taxon>Mucorineae</taxon>
        <taxon>Mucoraceae</taxon>
        <taxon>Mucor</taxon>
    </lineage>
</organism>
<dbReference type="EMBL" id="JAAECE010000001">
    <property type="protein sequence ID" value="KAF1806467.1"/>
    <property type="molecule type" value="Genomic_DNA"/>
</dbReference>
<accession>A0A8H4BS81</accession>
<comment type="caution">
    <text evidence="2">The sequence shown here is derived from an EMBL/GenBank/DDBJ whole genome shotgun (WGS) entry which is preliminary data.</text>
</comment>
<evidence type="ECO:0000313" key="3">
    <source>
        <dbReference type="Proteomes" id="UP000469890"/>
    </source>
</evidence>
<protein>
    <submittedName>
        <fullName evidence="2">Uncharacterized protein</fullName>
    </submittedName>
</protein>
<sequence length="75" mass="8547">MDLVVMDFAMVYFLMHCIAGSAALFWSNLAFFLFFFKCYFFCNTGGIGGGVLTLYEATTILFSTMLLFSFFYSSF</sequence>
<dbReference type="Proteomes" id="UP000469890">
    <property type="component" value="Unassembled WGS sequence"/>
</dbReference>
<feature type="transmembrane region" description="Helical" evidence="1">
    <location>
        <begin position="47"/>
        <end position="72"/>
    </location>
</feature>
<feature type="transmembrane region" description="Helical" evidence="1">
    <location>
        <begin position="12"/>
        <end position="35"/>
    </location>
</feature>
<gene>
    <name evidence="2" type="ORF">FB192DRAFT_1350631</name>
</gene>
<name>A0A8H4BS81_MUCCL</name>
<keyword evidence="1" id="KW-1133">Transmembrane helix</keyword>
<proteinExistence type="predicted"/>
<keyword evidence="1" id="KW-0472">Membrane</keyword>